<organism evidence="2 3">
    <name type="scientific">Olea europaea subsp. europaea</name>
    <dbReference type="NCBI Taxonomy" id="158383"/>
    <lineage>
        <taxon>Eukaryota</taxon>
        <taxon>Viridiplantae</taxon>
        <taxon>Streptophyta</taxon>
        <taxon>Embryophyta</taxon>
        <taxon>Tracheophyta</taxon>
        <taxon>Spermatophyta</taxon>
        <taxon>Magnoliopsida</taxon>
        <taxon>eudicotyledons</taxon>
        <taxon>Gunneridae</taxon>
        <taxon>Pentapetalae</taxon>
        <taxon>asterids</taxon>
        <taxon>lamiids</taxon>
        <taxon>Lamiales</taxon>
        <taxon>Oleaceae</taxon>
        <taxon>Oleeae</taxon>
        <taxon>Olea</taxon>
    </lineage>
</organism>
<reference evidence="2 3" key="1">
    <citation type="submission" date="2019-12" db="EMBL/GenBank/DDBJ databases">
        <authorList>
            <person name="Alioto T."/>
            <person name="Alioto T."/>
            <person name="Gomez Garrido J."/>
        </authorList>
    </citation>
    <scope>NUCLEOTIDE SEQUENCE [LARGE SCALE GENOMIC DNA]</scope>
</reference>
<keyword evidence="3" id="KW-1185">Reference proteome</keyword>
<dbReference type="AlphaFoldDB" id="A0A8S0T0P3"/>
<feature type="compositionally biased region" description="Polar residues" evidence="1">
    <location>
        <begin position="1"/>
        <end position="14"/>
    </location>
</feature>
<protein>
    <submittedName>
        <fullName evidence="2">Uncharacterized protein</fullName>
    </submittedName>
</protein>
<evidence type="ECO:0000256" key="1">
    <source>
        <dbReference type="SAM" id="MobiDB-lite"/>
    </source>
</evidence>
<gene>
    <name evidence="2" type="ORF">OLEA9_A047683</name>
</gene>
<proteinExistence type="predicted"/>
<name>A0A8S0T0P3_OLEEU</name>
<dbReference type="Proteomes" id="UP000594638">
    <property type="component" value="Unassembled WGS sequence"/>
</dbReference>
<feature type="compositionally biased region" description="Acidic residues" evidence="1">
    <location>
        <begin position="15"/>
        <end position="29"/>
    </location>
</feature>
<dbReference type="EMBL" id="CACTIH010005560">
    <property type="protein sequence ID" value="CAA2997592.1"/>
    <property type="molecule type" value="Genomic_DNA"/>
</dbReference>
<sequence length="134" mass="15165">MSQISGSQFKLSGETSDESYESTLPSEEDQIEKIKGSKKWGKALRPLLQTIRPSHLLQGGESYGNPSRWQTYIRRRLVTFSPSVLRDWLGMDEVIESTNEGLTNDEGSMEMIGMNWLDKVDNLPASRLLSENKV</sequence>
<evidence type="ECO:0000313" key="2">
    <source>
        <dbReference type="EMBL" id="CAA2997592.1"/>
    </source>
</evidence>
<evidence type="ECO:0000313" key="3">
    <source>
        <dbReference type="Proteomes" id="UP000594638"/>
    </source>
</evidence>
<dbReference type="Gramene" id="OE9A047683T1">
    <property type="protein sequence ID" value="OE9A047683C1"/>
    <property type="gene ID" value="OE9A047683"/>
</dbReference>
<accession>A0A8S0T0P3</accession>
<feature type="region of interest" description="Disordered" evidence="1">
    <location>
        <begin position="1"/>
        <end position="29"/>
    </location>
</feature>
<comment type="caution">
    <text evidence="2">The sequence shown here is derived from an EMBL/GenBank/DDBJ whole genome shotgun (WGS) entry which is preliminary data.</text>
</comment>